<sequence length="276" mass="32242">MKRLMFFLGLAALLLSCSEQPRGILSEQKMANIIYDVTLASNCMMTRGYMPHNDSLKKKNFEYVLQKYHVSPAEFDSSAVWYSQHTVKYEHVYTLVITKFQVLQKDLNAEKFKDKEVVRTKIDTINLWSMPRDFHIKPSKVPLLKNQSRNKIPFRIEGSQLNLGDKLLMTFLLNVSSADKATKQRMWIKVHYFPDKTDSLVSYIKNDGKWRKYSLIFPLSSTQKVKYVEGAILDCTLAKGKQHADVDSIRFVHISYPTPKIIPKKIVKHKPWYWPF</sequence>
<keyword evidence="3" id="KW-1185">Reference proteome</keyword>
<comment type="caution">
    <text evidence="2">The sequence shown here is derived from an EMBL/GenBank/DDBJ whole genome shotgun (WGS) entry which is preliminary data.</text>
</comment>
<proteinExistence type="predicted"/>
<name>A0A7W5DPN1_9PORP</name>
<gene>
    <name evidence="2" type="ORF">FHX64_000894</name>
</gene>
<reference evidence="2 3" key="1">
    <citation type="submission" date="2020-08" db="EMBL/GenBank/DDBJ databases">
        <title>Genomic Encyclopedia of Type Strains, Phase IV (KMG-IV): sequencing the most valuable type-strain genomes for metagenomic binning, comparative biology and taxonomic classification.</title>
        <authorList>
            <person name="Goeker M."/>
        </authorList>
    </citation>
    <scope>NUCLEOTIDE SEQUENCE [LARGE SCALE GENOMIC DNA]</scope>
    <source>
        <strain evidence="2 3">DSM 27471</strain>
    </source>
</reference>
<protein>
    <recommendedName>
        <fullName evidence="1">DUF4296 domain-containing protein</fullName>
    </recommendedName>
</protein>
<organism evidence="2 3">
    <name type="scientific">Microbacter margulisiae</name>
    <dbReference type="NCBI Taxonomy" id="1350067"/>
    <lineage>
        <taxon>Bacteria</taxon>
        <taxon>Pseudomonadati</taxon>
        <taxon>Bacteroidota</taxon>
        <taxon>Bacteroidia</taxon>
        <taxon>Bacteroidales</taxon>
        <taxon>Porphyromonadaceae</taxon>
        <taxon>Microbacter</taxon>
    </lineage>
</organism>
<evidence type="ECO:0000313" key="2">
    <source>
        <dbReference type="EMBL" id="MBB3186731.1"/>
    </source>
</evidence>
<accession>A0A7W5DPN1</accession>
<dbReference type="InterPro" id="IPR025381">
    <property type="entry name" value="DUF4296"/>
</dbReference>
<dbReference type="Pfam" id="PF14129">
    <property type="entry name" value="DUF4296"/>
    <property type="match status" value="1"/>
</dbReference>
<dbReference type="Proteomes" id="UP000544222">
    <property type="component" value="Unassembled WGS sequence"/>
</dbReference>
<evidence type="ECO:0000313" key="3">
    <source>
        <dbReference type="Proteomes" id="UP000544222"/>
    </source>
</evidence>
<dbReference type="AlphaFoldDB" id="A0A7W5DPN1"/>
<feature type="domain" description="DUF4296" evidence="1">
    <location>
        <begin position="21"/>
        <end position="104"/>
    </location>
</feature>
<dbReference type="RefSeq" id="WP_183412584.1">
    <property type="nucleotide sequence ID" value="NZ_JACHYB010000001.1"/>
</dbReference>
<dbReference type="EMBL" id="JACHYB010000001">
    <property type="protein sequence ID" value="MBB3186731.1"/>
    <property type="molecule type" value="Genomic_DNA"/>
</dbReference>
<dbReference type="PROSITE" id="PS51257">
    <property type="entry name" value="PROKAR_LIPOPROTEIN"/>
    <property type="match status" value="1"/>
</dbReference>
<evidence type="ECO:0000259" key="1">
    <source>
        <dbReference type="Pfam" id="PF14129"/>
    </source>
</evidence>